<dbReference type="Pfam" id="PF00535">
    <property type="entry name" value="Glycos_transf_2"/>
    <property type="match status" value="1"/>
</dbReference>
<dbReference type="PANTHER" id="PTHR43685:SF3">
    <property type="entry name" value="SLR2126 PROTEIN"/>
    <property type="match status" value="1"/>
</dbReference>
<proteinExistence type="predicted"/>
<sequence length="328" mass="36346">MASISGDDGADIDIVIPTRDRPAQLATTLEALRNQSCDRLRVIVVDDGGRTRAENLVPNQLRRSMPIRFIRNEESIGPGGSRNRGAEASGAPYIVFMDDDCIADRDLIARHRAALMAGGPTVSLGPILSPPGQRLPVWTHWDADRLGREYRRLATGESQPGWRHVYTGNVGLRRDDFVAVGGFDTRFARQEDVELGRRLARYGCRFTFDPAAIVWHDSDRTLRGWLRIPVYSAHFDVLMDQLVPDSRLWEVHDELTARHWALRATRPLVRMPLAQRTAVGAAVGAGCLLHAARLDRAALAAFSLVWDLTYNQALADATLPGVRQGSSL</sequence>
<reference evidence="2 3" key="1">
    <citation type="journal article" date="2019" name="Emerg. Microbes Infect.">
        <title>Comprehensive subspecies identification of 175 nontuberculous mycobacteria species based on 7547 genomic profiles.</title>
        <authorList>
            <person name="Matsumoto Y."/>
            <person name="Kinjo T."/>
            <person name="Motooka D."/>
            <person name="Nabeya D."/>
            <person name="Jung N."/>
            <person name="Uechi K."/>
            <person name="Horii T."/>
            <person name="Iida T."/>
            <person name="Fujita J."/>
            <person name="Nakamura S."/>
        </authorList>
    </citation>
    <scope>NUCLEOTIDE SEQUENCE [LARGE SCALE GENOMIC DNA]</scope>
    <source>
        <strain evidence="2 3">JCM 17423</strain>
    </source>
</reference>
<dbReference type="SUPFAM" id="SSF53448">
    <property type="entry name" value="Nucleotide-diphospho-sugar transferases"/>
    <property type="match status" value="1"/>
</dbReference>
<evidence type="ECO:0000313" key="2">
    <source>
        <dbReference type="EMBL" id="BBY19362.1"/>
    </source>
</evidence>
<evidence type="ECO:0000259" key="1">
    <source>
        <dbReference type="Pfam" id="PF00535"/>
    </source>
</evidence>
<dbReference type="Proteomes" id="UP000466607">
    <property type="component" value="Chromosome"/>
</dbReference>
<protein>
    <recommendedName>
        <fullName evidence="1">Glycosyltransferase 2-like domain-containing protein</fullName>
    </recommendedName>
</protein>
<dbReference type="PANTHER" id="PTHR43685">
    <property type="entry name" value="GLYCOSYLTRANSFERASE"/>
    <property type="match status" value="1"/>
</dbReference>
<dbReference type="RefSeq" id="WP_134056557.1">
    <property type="nucleotide sequence ID" value="NZ_AP022586.1"/>
</dbReference>
<organism evidence="2 3">
    <name type="scientific">Mycolicibacterium litorale</name>
    <dbReference type="NCBI Taxonomy" id="758802"/>
    <lineage>
        <taxon>Bacteria</taxon>
        <taxon>Bacillati</taxon>
        <taxon>Actinomycetota</taxon>
        <taxon>Actinomycetes</taxon>
        <taxon>Mycobacteriales</taxon>
        <taxon>Mycobacteriaceae</taxon>
        <taxon>Mycolicibacterium</taxon>
    </lineage>
</organism>
<accession>A0AAD1MX77</accession>
<feature type="domain" description="Glycosyltransferase 2-like" evidence="1">
    <location>
        <begin position="14"/>
        <end position="177"/>
    </location>
</feature>
<keyword evidence="3" id="KW-1185">Reference proteome</keyword>
<dbReference type="AlphaFoldDB" id="A0AAD1MX77"/>
<name>A0AAD1MX77_9MYCO</name>
<evidence type="ECO:0000313" key="3">
    <source>
        <dbReference type="Proteomes" id="UP000466607"/>
    </source>
</evidence>
<dbReference type="InterPro" id="IPR001173">
    <property type="entry name" value="Glyco_trans_2-like"/>
</dbReference>
<dbReference type="EMBL" id="AP022586">
    <property type="protein sequence ID" value="BBY19362.1"/>
    <property type="molecule type" value="Genomic_DNA"/>
</dbReference>
<dbReference type="InterPro" id="IPR050834">
    <property type="entry name" value="Glycosyltransf_2"/>
</dbReference>
<dbReference type="Gene3D" id="3.90.550.10">
    <property type="entry name" value="Spore Coat Polysaccharide Biosynthesis Protein SpsA, Chain A"/>
    <property type="match status" value="1"/>
</dbReference>
<dbReference type="InterPro" id="IPR029044">
    <property type="entry name" value="Nucleotide-diphossugar_trans"/>
</dbReference>
<gene>
    <name evidence="2" type="ORF">MLIT_49540</name>
</gene>